<dbReference type="EMBL" id="CP033897">
    <property type="protein sequence ID" value="AZA11537.1"/>
    <property type="molecule type" value="Genomic_DNA"/>
</dbReference>
<feature type="domain" description="Thioredoxin" evidence="7">
    <location>
        <begin position="18"/>
        <end position="166"/>
    </location>
</feature>
<reference evidence="8 9" key="1">
    <citation type="submission" date="2018-11" db="EMBL/GenBank/DDBJ databases">
        <authorList>
            <person name="Kleinhagauer T."/>
            <person name="Glaeser S.P."/>
            <person name="Spergser J."/>
            <person name="Ruckert C."/>
            <person name="Kaempfer P."/>
            <person name="Busse H.-J."/>
        </authorList>
    </citation>
    <scope>NUCLEOTIDE SEQUENCE [LARGE SCALE GENOMIC DNA]</scope>
    <source>
        <strain evidence="8 9">W8</strain>
    </source>
</reference>
<evidence type="ECO:0000256" key="6">
    <source>
        <dbReference type="HAMAP-Rule" id="MF_00269"/>
    </source>
</evidence>
<feature type="disulfide bond" description="Redox-active" evidence="6">
    <location>
        <begin position="60"/>
        <end position="94"/>
    </location>
</feature>
<dbReference type="CDD" id="cd03014">
    <property type="entry name" value="PRX_Atyp2cys"/>
    <property type="match status" value="1"/>
</dbReference>
<comment type="function">
    <text evidence="6">Thiol-specific peroxidase that catalyzes the reduction of hydrogen peroxide and organic hydroperoxides to water and alcohols, respectively. Plays a role in cell protection against oxidative stress by detoxifying peroxides.</text>
</comment>
<dbReference type="InterPro" id="IPR013766">
    <property type="entry name" value="Thioredoxin_domain"/>
</dbReference>
<dbReference type="InterPro" id="IPR013740">
    <property type="entry name" value="Redoxin"/>
</dbReference>
<comment type="catalytic activity">
    <reaction evidence="6">
        <text>a hydroperoxide + [thioredoxin]-dithiol = an alcohol + [thioredoxin]-disulfide + H2O</text>
        <dbReference type="Rhea" id="RHEA:62620"/>
        <dbReference type="Rhea" id="RHEA-COMP:10698"/>
        <dbReference type="Rhea" id="RHEA-COMP:10700"/>
        <dbReference type="ChEBI" id="CHEBI:15377"/>
        <dbReference type="ChEBI" id="CHEBI:29950"/>
        <dbReference type="ChEBI" id="CHEBI:30879"/>
        <dbReference type="ChEBI" id="CHEBI:35924"/>
        <dbReference type="ChEBI" id="CHEBI:50058"/>
        <dbReference type="EC" id="1.11.1.24"/>
    </reaction>
</comment>
<evidence type="ECO:0000256" key="1">
    <source>
        <dbReference type="ARBA" id="ARBA00022559"/>
    </source>
</evidence>
<feature type="active site" description="Cysteine sulfenic acid (-SOH) intermediate" evidence="6">
    <location>
        <position position="60"/>
    </location>
</feature>
<keyword evidence="3 6" id="KW-0560">Oxidoreductase</keyword>
<dbReference type="InterPro" id="IPR036249">
    <property type="entry name" value="Thioredoxin-like_sf"/>
</dbReference>
<dbReference type="PANTHER" id="PTHR43110">
    <property type="entry name" value="THIOL PEROXIDASE"/>
    <property type="match status" value="1"/>
</dbReference>
<protein>
    <recommendedName>
        <fullName evidence="6">Thiol peroxidase</fullName>
        <shortName evidence="6">Tpx</shortName>
        <ecNumber evidence="6">1.11.1.24</ecNumber>
    </recommendedName>
    <alternativeName>
        <fullName evidence="6">Peroxiredoxin tpx</fullName>
        <shortName evidence="6">Prx</shortName>
    </alternativeName>
    <alternativeName>
        <fullName evidence="6">Thioredoxin peroxidase</fullName>
    </alternativeName>
    <alternativeName>
        <fullName evidence="6">Thioredoxin-dependent peroxiredoxin</fullName>
    </alternativeName>
</protein>
<dbReference type="EC" id="1.11.1.24" evidence="6"/>
<evidence type="ECO:0000256" key="3">
    <source>
        <dbReference type="ARBA" id="ARBA00023002"/>
    </source>
</evidence>
<evidence type="ECO:0000313" key="8">
    <source>
        <dbReference type="EMBL" id="AZA11537.1"/>
    </source>
</evidence>
<dbReference type="KEGG" id="cgk:CGERO_06150"/>
<sequence length="166" mass="17789">MATTHFQGNKAHTSGDLPAVGEQLPQFELVNADLEAVNFEELQGKRLVLNIFPSVDTGVCATSVREFNERASKLDNTVVLCVSEDLPFAFARFCGAEGINNVVPASAFRSSFAEDFGVKLEDSPLKGLMARAVIVADESGTVKHVELVEEIATEPNYEAAEAALAS</sequence>
<dbReference type="PROSITE" id="PS51352">
    <property type="entry name" value="THIOREDOXIN_2"/>
    <property type="match status" value="1"/>
</dbReference>
<comment type="miscellaneous">
    <text evidence="6">The active site is a conserved redox-active cysteine residue, the peroxidatic cysteine (C(P)), which makes the nucleophilic attack on the peroxide substrate. The peroxide oxidizes the C(P)-SH to cysteine sulfenic acid (C(P)-SOH), which then reacts with another cysteine residue, the resolving cysteine (C(R)), to form a disulfide bridge. The disulfide is subsequently reduced by an appropriate electron donor to complete the catalytic cycle. In this atypical 2-Cys peroxiredoxin, C(R) is present in the same subunit to form an intramolecular disulfide. The disulfide is subsequently reduced by thioredoxin.</text>
</comment>
<evidence type="ECO:0000259" key="7">
    <source>
        <dbReference type="PROSITE" id="PS51352"/>
    </source>
</evidence>
<dbReference type="Proteomes" id="UP000271587">
    <property type="component" value="Chromosome"/>
</dbReference>
<accession>A0A3G6J0Q3</accession>
<evidence type="ECO:0000256" key="4">
    <source>
        <dbReference type="ARBA" id="ARBA00023157"/>
    </source>
</evidence>
<dbReference type="SUPFAM" id="SSF52833">
    <property type="entry name" value="Thioredoxin-like"/>
    <property type="match status" value="1"/>
</dbReference>
<comment type="subunit">
    <text evidence="6">Homodimer.</text>
</comment>
<keyword evidence="2 6" id="KW-0049">Antioxidant</keyword>
<dbReference type="InterPro" id="IPR002065">
    <property type="entry name" value="TPX"/>
</dbReference>
<evidence type="ECO:0000256" key="5">
    <source>
        <dbReference type="ARBA" id="ARBA00023284"/>
    </source>
</evidence>
<keyword evidence="1 6" id="KW-0575">Peroxidase</keyword>
<dbReference type="PROSITE" id="PS01265">
    <property type="entry name" value="TPX"/>
    <property type="match status" value="1"/>
</dbReference>
<organism evidence="8 9">
    <name type="scientific">Corynebacterium gerontici</name>
    <dbReference type="NCBI Taxonomy" id="2079234"/>
    <lineage>
        <taxon>Bacteria</taxon>
        <taxon>Bacillati</taxon>
        <taxon>Actinomycetota</taxon>
        <taxon>Actinomycetes</taxon>
        <taxon>Mycobacteriales</taxon>
        <taxon>Corynebacteriaceae</taxon>
        <taxon>Corynebacterium</taxon>
    </lineage>
</organism>
<dbReference type="InterPro" id="IPR050455">
    <property type="entry name" value="Tpx_Peroxidase_subfamily"/>
</dbReference>
<dbReference type="Pfam" id="PF08534">
    <property type="entry name" value="Redoxin"/>
    <property type="match status" value="1"/>
</dbReference>
<dbReference type="Gene3D" id="3.40.30.10">
    <property type="entry name" value="Glutaredoxin"/>
    <property type="match status" value="1"/>
</dbReference>
<evidence type="ECO:0000256" key="2">
    <source>
        <dbReference type="ARBA" id="ARBA00022862"/>
    </source>
</evidence>
<dbReference type="PANTHER" id="PTHR43110:SF1">
    <property type="entry name" value="THIOL PEROXIDASE"/>
    <property type="match status" value="1"/>
</dbReference>
<name>A0A3G6J0Q3_9CORY</name>
<dbReference type="RefSeq" id="WP_123934208.1">
    <property type="nucleotide sequence ID" value="NZ_CP033897.1"/>
</dbReference>
<comment type="similarity">
    <text evidence="6">Belongs to the peroxiredoxin family. Tpx subfamily.</text>
</comment>
<gene>
    <name evidence="6 8" type="primary">tpx</name>
    <name evidence="8" type="ORF">CGERO_06150</name>
</gene>
<keyword evidence="5 6" id="KW-0676">Redox-active center</keyword>
<dbReference type="HAMAP" id="MF_00269">
    <property type="entry name" value="Tpx"/>
    <property type="match status" value="1"/>
</dbReference>
<dbReference type="InterPro" id="IPR018219">
    <property type="entry name" value="Tpx_CS"/>
</dbReference>
<keyword evidence="4 6" id="KW-1015">Disulfide bond</keyword>
<dbReference type="OrthoDB" id="9781543at2"/>
<keyword evidence="9" id="KW-1185">Reference proteome</keyword>
<proteinExistence type="inferred from homology"/>
<evidence type="ECO:0000313" key="9">
    <source>
        <dbReference type="Proteomes" id="UP000271587"/>
    </source>
</evidence>
<dbReference type="NCBIfam" id="NF001808">
    <property type="entry name" value="PRK00522.1"/>
    <property type="match status" value="1"/>
</dbReference>
<dbReference type="AlphaFoldDB" id="A0A3G6J0Q3"/>
<dbReference type="GO" id="GO:0008379">
    <property type="term" value="F:thioredoxin peroxidase activity"/>
    <property type="evidence" value="ECO:0007669"/>
    <property type="project" value="UniProtKB-UniRule"/>
</dbReference>